<proteinExistence type="evidence at transcript level"/>
<dbReference type="InterPro" id="IPR002347">
    <property type="entry name" value="SDR_fam"/>
</dbReference>
<evidence type="ECO:0000313" key="3">
    <source>
        <dbReference type="EMBL" id="AGM32818.1"/>
    </source>
</evidence>
<dbReference type="PRINTS" id="PR00081">
    <property type="entry name" value="GDHRDH"/>
</dbReference>
<dbReference type="Pfam" id="PF00106">
    <property type="entry name" value="adh_short"/>
    <property type="match status" value="1"/>
</dbReference>
<dbReference type="SUPFAM" id="SSF51735">
    <property type="entry name" value="NAD(P)-binding Rossmann-fold domains"/>
    <property type="match status" value="1"/>
</dbReference>
<dbReference type="GO" id="GO:0016491">
    <property type="term" value="F:oxidoreductase activity"/>
    <property type="evidence" value="ECO:0007669"/>
    <property type="project" value="UniProtKB-KW"/>
</dbReference>
<keyword evidence="2" id="KW-0812">Transmembrane</keyword>
<keyword evidence="1" id="KW-0560">Oxidoreductase</keyword>
<evidence type="ECO:0000256" key="1">
    <source>
        <dbReference type="ARBA" id="ARBA00023002"/>
    </source>
</evidence>
<keyword evidence="2" id="KW-0472">Membrane</keyword>
<dbReference type="GO" id="GO:0008202">
    <property type="term" value="P:steroid metabolic process"/>
    <property type="evidence" value="ECO:0007669"/>
    <property type="project" value="TreeGrafter"/>
</dbReference>
<dbReference type="PANTHER" id="PTHR43313:SF36">
    <property type="entry name" value="D-BETA-HYDROXYBUTYRATE DEHYDROGENASE, MITOCHONDRIAL"/>
    <property type="match status" value="1"/>
</dbReference>
<keyword evidence="2" id="KW-1133">Transmembrane helix</keyword>
<dbReference type="Gene3D" id="3.40.50.720">
    <property type="entry name" value="NAD(P)-binding Rossmann-like Domain"/>
    <property type="match status" value="1"/>
</dbReference>
<dbReference type="InterPro" id="IPR036291">
    <property type="entry name" value="NAD(P)-bd_dom_sf"/>
</dbReference>
<accession>R4V4M7</accession>
<name>R4V4M7_COPFO</name>
<dbReference type="InterPro" id="IPR020904">
    <property type="entry name" value="Sc_DH/Rdtase_CS"/>
</dbReference>
<feature type="non-terminal residue" evidence="3">
    <location>
        <position position="208"/>
    </location>
</feature>
<organism evidence="3">
    <name type="scientific">Coptotermes formosanus</name>
    <name type="common">Formosan subterranean termite</name>
    <dbReference type="NCBI Taxonomy" id="36987"/>
    <lineage>
        <taxon>Eukaryota</taxon>
        <taxon>Metazoa</taxon>
        <taxon>Ecdysozoa</taxon>
        <taxon>Arthropoda</taxon>
        <taxon>Hexapoda</taxon>
        <taxon>Insecta</taxon>
        <taxon>Pterygota</taxon>
        <taxon>Neoptera</taxon>
        <taxon>Polyneoptera</taxon>
        <taxon>Dictyoptera</taxon>
        <taxon>Blattodea</taxon>
        <taxon>Blattoidea</taxon>
        <taxon>Termitoidae</taxon>
        <taxon>Rhinotermitidae</taxon>
        <taxon>Coptotermes</taxon>
    </lineage>
</organism>
<dbReference type="EMBL" id="KC740994">
    <property type="protein sequence ID" value="AGM32818.1"/>
    <property type="molecule type" value="mRNA"/>
</dbReference>
<sequence>MSHADFEVAALDPLWLRVGLATLLIIPLITWLRNGSKFVPNLTAKAVLITGCDSGFGHELAKRLDSLGVAVFAGCLFPEGAGANELKSTCSKRLHILHLDVTREDHIQNAVKHVKNFLGNETLWAVVNNAGIAKPGLMEWMDTKTTKKIFEVNAIGPLTVTNAFLPLLRISSGRVVIVSSAAGRVSVPGMGAYCMTKHAATAIADVLR</sequence>
<dbReference type="AlphaFoldDB" id="R4V4M7"/>
<dbReference type="PANTHER" id="PTHR43313">
    <property type="entry name" value="SHORT-CHAIN DEHYDROGENASE/REDUCTASE FAMILY 9C"/>
    <property type="match status" value="1"/>
</dbReference>
<protein>
    <submittedName>
        <fullName evidence="3">Putative corticosteroid 11-beta-dehydrogenase</fullName>
    </submittedName>
</protein>
<reference evidence="3" key="1">
    <citation type="submission" date="2013-03" db="EMBL/GenBank/DDBJ databases">
        <title>Immune-Related transcriptome of Coptotermes formosanus Shiraki workers: the defense mechanism.</title>
        <authorList>
            <person name="Hussain A."/>
            <person name="Li Y.F."/>
            <person name="Wen S.Y."/>
        </authorList>
    </citation>
    <scope>NUCLEOTIDE SEQUENCE</scope>
</reference>
<dbReference type="PROSITE" id="PS00061">
    <property type="entry name" value="ADH_SHORT"/>
    <property type="match status" value="1"/>
</dbReference>
<feature type="transmembrane region" description="Helical" evidence="2">
    <location>
        <begin position="14"/>
        <end position="32"/>
    </location>
</feature>
<evidence type="ECO:0000256" key="2">
    <source>
        <dbReference type="SAM" id="Phobius"/>
    </source>
</evidence>